<proteinExistence type="predicted"/>
<dbReference type="EMBL" id="JACIJB010000010">
    <property type="protein sequence ID" value="MBB5661350.1"/>
    <property type="molecule type" value="Genomic_DNA"/>
</dbReference>
<feature type="region of interest" description="Disordered" evidence="1">
    <location>
        <begin position="233"/>
        <end position="260"/>
    </location>
</feature>
<dbReference type="InterPro" id="IPR021255">
    <property type="entry name" value="DUF2807"/>
</dbReference>
<accession>A0A7W9A532</accession>
<evidence type="ECO:0000256" key="1">
    <source>
        <dbReference type="SAM" id="MobiDB-lite"/>
    </source>
</evidence>
<dbReference type="RefSeq" id="WP_123285751.1">
    <property type="nucleotide sequence ID" value="NZ_JACIJB010000010.1"/>
</dbReference>
<comment type="caution">
    <text evidence="3">The sequence shown here is derived from an EMBL/GenBank/DDBJ whole genome shotgun (WGS) entry which is preliminary data.</text>
</comment>
<gene>
    <name evidence="3" type="ORF">FHS65_002111</name>
</gene>
<keyword evidence="4" id="KW-1185">Reference proteome</keyword>
<dbReference type="Proteomes" id="UP000548978">
    <property type="component" value="Unassembled WGS sequence"/>
</dbReference>
<dbReference type="AlphaFoldDB" id="A0A7W9A532"/>
<evidence type="ECO:0000259" key="2">
    <source>
        <dbReference type="Pfam" id="PF10988"/>
    </source>
</evidence>
<reference evidence="3 4" key="1">
    <citation type="submission" date="2020-08" db="EMBL/GenBank/DDBJ databases">
        <title>Genomic Encyclopedia of Type Strains, Phase IV (KMG-IV): sequencing the most valuable type-strain genomes for metagenomic binning, comparative biology and taxonomic classification.</title>
        <authorList>
            <person name="Goeker M."/>
        </authorList>
    </citation>
    <scope>NUCLEOTIDE SEQUENCE [LARGE SCALE GENOMIC DNA]</scope>
    <source>
        <strain evidence="3 4">DSM 24448</strain>
    </source>
</reference>
<evidence type="ECO:0000313" key="4">
    <source>
        <dbReference type="Proteomes" id="UP000548978"/>
    </source>
</evidence>
<dbReference type="OrthoDB" id="7210382at2"/>
<protein>
    <recommendedName>
        <fullName evidence="2">Putative auto-transporter adhesin head GIN domain-containing protein</fullName>
    </recommendedName>
</protein>
<dbReference type="Gene3D" id="2.160.20.120">
    <property type="match status" value="1"/>
</dbReference>
<evidence type="ECO:0000313" key="3">
    <source>
        <dbReference type="EMBL" id="MBB5661350.1"/>
    </source>
</evidence>
<dbReference type="Pfam" id="PF10988">
    <property type="entry name" value="DUF2807"/>
    <property type="match status" value="1"/>
</dbReference>
<name>A0A7W9A532_9CAUL</name>
<sequence>MIRTSLIIAAAGLVLTLICLGGAFALGGRDLANNNWIWTLGDGHGESVRFERVQNSDGRDAGPKVTRTLTWDGTDTLVMDFGGDVEYVQGETAGVTVTGTQELVDRVEITQGRIRLKDGEDQVYVNWGDGGLRAWSPRDRLRVVVTAPDVTRFRLNGSGHMDIRAYDQDQMDLGISGSGEIEAEGRTRALTLDISGSGEVDLEALELADADVTVSGSGEARLGPTGRAAVAISGSGDVTLTRRPESLDSRVSGSGDIRQP</sequence>
<feature type="domain" description="Putative auto-transporter adhesin head GIN" evidence="2">
    <location>
        <begin position="82"/>
        <end position="244"/>
    </location>
</feature>
<organism evidence="3 4">
    <name type="scientific">Brevundimonas halotolerans</name>
    <dbReference type="NCBI Taxonomy" id="69670"/>
    <lineage>
        <taxon>Bacteria</taxon>
        <taxon>Pseudomonadati</taxon>
        <taxon>Pseudomonadota</taxon>
        <taxon>Alphaproteobacteria</taxon>
        <taxon>Caulobacterales</taxon>
        <taxon>Caulobacteraceae</taxon>
        <taxon>Brevundimonas</taxon>
    </lineage>
</organism>